<dbReference type="EMBL" id="BARW01038523">
    <property type="protein sequence ID" value="GAJ23310.1"/>
    <property type="molecule type" value="Genomic_DNA"/>
</dbReference>
<feature type="non-terminal residue" evidence="1">
    <location>
        <position position="109"/>
    </location>
</feature>
<reference evidence="1" key="1">
    <citation type="journal article" date="2014" name="Front. Microbiol.">
        <title>High frequency of phylogenetically diverse reductive dehalogenase-homologous genes in deep subseafloor sedimentary metagenomes.</title>
        <authorList>
            <person name="Kawai M."/>
            <person name="Futagami T."/>
            <person name="Toyoda A."/>
            <person name="Takaki Y."/>
            <person name="Nishi S."/>
            <person name="Hori S."/>
            <person name="Arai W."/>
            <person name="Tsubouchi T."/>
            <person name="Morono Y."/>
            <person name="Uchiyama I."/>
            <person name="Ito T."/>
            <person name="Fujiyama A."/>
            <person name="Inagaki F."/>
            <person name="Takami H."/>
        </authorList>
    </citation>
    <scope>NUCLEOTIDE SEQUENCE</scope>
    <source>
        <strain evidence="1">Expedition CK06-06</strain>
    </source>
</reference>
<evidence type="ECO:0000313" key="1">
    <source>
        <dbReference type="EMBL" id="GAJ23310.1"/>
    </source>
</evidence>
<accession>X1W294</accession>
<gene>
    <name evidence="1" type="ORF">S12H4_59094</name>
</gene>
<protein>
    <submittedName>
        <fullName evidence="1">Uncharacterized protein</fullName>
    </submittedName>
</protein>
<sequence length="109" mass="12250">MQLWHRVPPGGDPLTHINFFTPISVNYLLALSGYEALTCELQWHYTKKAKLVVRAIARKVEGADVPTVSGAADYSLAMMHTTPWAKIKIIRAGPWRAFRAATSVWMKRA</sequence>
<proteinExistence type="predicted"/>
<organism evidence="1">
    <name type="scientific">marine sediment metagenome</name>
    <dbReference type="NCBI Taxonomy" id="412755"/>
    <lineage>
        <taxon>unclassified sequences</taxon>
        <taxon>metagenomes</taxon>
        <taxon>ecological metagenomes</taxon>
    </lineage>
</organism>
<name>X1W294_9ZZZZ</name>
<dbReference type="AlphaFoldDB" id="X1W294"/>
<comment type="caution">
    <text evidence="1">The sequence shown here is derived from an EMBL/GenBank/DDBJ whole genome shotgun (WGS) entry which is preliminary data.</text>
</comment>